<sequence length="361" mass="40123">MTSLLRRRCYSSATSACRSVADTLCADLLCNAKQAPPQIRAQALDPDQLHRLSRTLKRPSLYSDLPLEEQVPANQLSGRPVVDYGTPLPPGYHLAYFTPTSHNNELGPDGTDLAFSPPAPFTRRMWAGGRIEWRKDHPLRVGTSLATETSSLVSAVVKRNRVGEEMIIVSVEKEYRNGPGEGEVSLVDRRDWVFRETLPEGAAEASLAQQEEGQEKRLGDEEIEAMLPSKVDSNDGPILRTRDFVQTPTSLFRFSALTFNAHMIHYSRDWARQMEGQRDVVVHGPLNLINMLDLWRDSQQGDRGNGYAIPASINYRATAPFYVGERYRGILQAEGGKTAVRLWGIDGKGGSRVGMMGDIVN</sequence>
<dbReference type="InterPro" id="IPR052741">
    <property type="entry name" value="Mitochondrial_HTD2"/>
</dbReference>
<evidence type="ECO:0000313" key="1">
    <source>
        <dbReference type="EMBL" id="MDI1488236.1"/>
    </source>
</evidence>
<comment type="caution">
    <text evidence="1">The sequence shown here is derived from an EMBL/GenBank/DDBJ whole genome shotgun (WGS) entry which is preliminary data.</text>
</comment>
<evidence type="ECO:0000313" key="2">
    <source>
        <dbReference type="Proteomes" id="UP001161017"/>
    </source>
</evidence>
<dbReference type="GO" id="GO:0019171">
    <property type="term" value="F:(3R)-hydroxyacyl-[acyl-carrier-protein] dehydratase activity"/>
    <property type="evidence" value="ECO:0007669"/>
    <property type="project" value="TreeGrafter"/>
</dbReference>
<proteinExistence type="predicted"/>
<dbReference type="InterPro" id="IPR029069">
    <property type="entry name" value="HotDog_dom_sf"/>
</dbReference>
<dbReference type="AlphaFoldDB" id="A0AA43TR09"/>
<dbReference type="EMBL" id="JAPUFD010000007">
    <property type="protein sequence ID" value="MDI1488236.1"/>
    <property type="molecule type" value="Genomic_DNA"/>
</dbReference>
<dbReference type="Gene3D" id="3.10.129.10">
    <property type="entry name" value="Hotdog Thioesterase"/>
    <property type="match status" value="1"/>
</dbReference>
<accession>A0AA43TR09</accession>
<gene>
    <name evidence="1" type="ORF">OHK93_007510</name>
</gene>
<reference evidence="1" key="1">
    <citation type="journal article" date="2023" name="Genome Biol. Evol.">
        <title>First Whole Genome Sequence and Flow Cytometry Genome Size Data for the Lichen-Forming Fungus Ramalina farinacea (Ascomycota).</title>
        <authorList>
            <person name="Llewellyn T."/>
            <person name="Mian S."/>
            <person name="Hill R."/>
            <person name="Leitch I.J."/>
            <person name="Gaya E."/>
        </authorList>
    </citation>
    <scope>NUCLEOTIDE SEQUENCE</scope>
    <source>
        <strain evidence="1">LIQ254RAFAR</strain>
    </source>
</reference>
<organism evidence="1 2">
    <name type="scientific">Ramalina farinacea</name>
    <dbReference type="NCBI Taxonomy" id="258253"/>
    <lineage>
        <taxon>Eukaryota</taxon>
        <taxon>Fungi</taxon>
        <taxon>Dikarya</taxon>
        <taxon>Ascomycota</taxon>
        <taxon>Pezizomycotina</taxon>
        <taxon>Lecanoromycetes</taxon>
        <taxon>OSLEUM clade</taxon>
        <taxon>Lecanoromycetidae</taxon>
        <taxon>Lecanorales</taxon>
        <taxon>Lecanorineae</taxon>
        <taxon>Ramalinaceae</taxon>
        <taxon>Ramalina</taxon>
    </lineage>
</organism>
<dbReference type="GO" id="GO:0005739">
    <property type="term" value="C:mitochondrion"/>
    <property type="evidence" value="ECO:0007669"/>
    <property type="project" value="TreeGrafter"/>
</dbReference>
<dbReference type="SUPFAM" id="SSF54637">
    <property type="entry name" value="Thioesterase/thiol ester dehydrase-isomerase"/>
    <property type="match status" value="1"/>
</dbReference>
<protein>
    <recommendedName>
        <fullName evidence="3">Mesaconyl-C4 CoA hydratase</fullName>
    </recommendedName>
</protein>
<evidence type="ECO:0008006" key="3">
    <source>
        <dbReference type="Google" id="ProtNLM"/>
    </source>
</evidence>
<name>A0AA43TR09_9LECA</name>
<keyword evidence="2" id="KW-1185">Reference proteome</keyword>
<dbReference type="PANTHER" id="PTHR28152">
    <property type="entry name" value="HYDROXYACYL-THIOESTER DEHYDRATASE TYPE 2, MITOCHONDRIAL"/>
    <property type="match status" value="1"/>
</dbReference>
<dbReference type="Proteomes" id="UP001161017">
    <property type="component" value="Unassembled WGS sequence"/>
</dbReference>
<dbReference type="PANTHER" id="PTHR28152:SF2">
    <property type="entry name" value="N-TERMINAL OF MAOC-LIKE DEHYDRATASE DOMAIN-CONTAINING PROTEIN"/>
    <property type="match status" value="1"/>
</dbReference>